<gene>
    <name evidence="2" type="ORF">ACT18_24320</name>
</gene>
<organism evidence="2 3">
    <name type="scientific">Mycolicibacter kumamotonensis</name>
    <dbReference type="NCBI Taxonomy" id="354243"/>
    <lineage>
        <taxon>Bacteria</taxon>
        <taxon>Bacillati</taxon>
        <taxon>Actinomycetota</taxon>
        <taxon>Actinomycetes</taxon>
        <taxon>Mycobacteriales</taxon>
        <taxon>Mycobacteriaceae</taxon>
        <taxon>Mycolicibacter</taxon>
    </lineage>
</organism>
<protein>
    <recommendedName>
        <fullName evidence="1">Transposase IS204/IS1001/IS1096/IS1165 DDE domain-containing protein</fullName>
    </recommendedName>
</protein>
<accession>A0A1B8S906</accession>
<dbReference type="Proteomes" id="UP000092668">
    <property type="component" value="Unassembled WGS sequence"/>
</dbReference>
<proteinExistence type="predicted"/>
<name>A0A1B8S906_9MYCO</name>
<keyword evidence="3" id="KW-1185">Reference proteome</keyword>
<dbReference type="PATRIC" id="fig|354243.3.peg.5094"/>
<sequence>MSWNTANDAVLTEGRRVLIDDPGRLVSTVIGVAEHLWRHTRRDVTVIIDLTPVRDKTDPARVLDMAEGRSKRAFKAWLADRPQAWRDGVEVVAMDGFTGFKADTAEEVPTRSR</sequence>
<evidence type="ECO:0000313" key="3">
    <source>
        <dbReference type="Proteomes" id="UP000092668"/>
    </source>
</evidence>
<dbReference type="EMBL" id="LFOE01000140">
    <property type="protein sequence ID" value="OBY29204.1"/>
    <property type="molecule type" value="Genomic_DNA"/>
</dbReference>
<comment type="caution">
    <text evidence="2">The sequence shown here is derived from an EMBL/GenBank/DDBJ whole genome shotgun (WGS) entry which is preliminary data.</text>
</comment>
<evidence type="ECO:0000313" key="2">
    <source>
        <dbReference type="EMBL" id="OBY29204.1"/>
    </source>
</evidence>
<dbReference type="AlphaFoldDB" id="A0A1B8S906"/>
<dbReference type="Pfam" id="PF01610">
    <property type="entry name" value="DDE_Tnp_ISL3"/>
    <property type="match status" value="1"/>
</dbReference>
<reference evidence="2 3" key="1">
    <citation type="submission" date="2015-06" db="EMBL/GenBank/DDBJ databases">
        <title>Genome sequence of Mycobacterium kumamotonense strain Roo.</title>
        <authorList>
            <person name="Greninger A.L."/>
            <person name="Cunningham G."/>
            <person name="Miller S."/>
        </authorList>
    </citation>
    <scope>NUCLEOTIDE SEQUENCE [LARGE SCALE GENOMIC DNA]</scope>
    <source>
        <strain evidence="2 3">Roo</strain>
    </source>
</reference>
<feature type="domain" description="Transposase IS204/IS1001/IS1096/IS1165 DDE" evidence="1">
    <location>
        <begin position="30"/>
        <end position="110"/>
    </location>
</feature>
<evidence type="ECO:0000259" key="1">
    <source>
        <dbReference type="Pfam" id="PF01610"/>
    </source>
</evidence>
<dbReference type="InterPro" id="IPR002560">
    <property type="entry name" value="Transposase_DDE"/>
</dbReference>